<evidence type="ECO:0008006" key="4">
    <source>
        <dbReference type="Google" id="ProtNLM"/>
    </source>
</evidence>
<feature type="signal peptide" evidence="1">
    <location>
        <begin position="1"/>
        <end position="18"/>
    </location>
</feature>
<dbReference type="InterPro" id="IPR011990">
    <property type="entry name" value="TPR-like_helical_dom_sf"/>
</dbReference>
<dbReference type="AlphaFoldDB" id="A0A917IU69"/>
<evidence type="ECO:0000313" key="3">
    <source>
        <dbReference type="Proteomes" id="UP000627292"/>
    </source>
</evidence>
<dbReference type="EMBL" id="BMIB01000002">
    <property type="protein sequence ID" value="GGH63293.1"/>
    <property type="molecule type" value="Genomic_DNA"/>
</dbReference>
<accession>A0A917IU69</accession>
<gene>
    <name evidence="2" type="ORF">GCM10011379_14030</name>
</gene>
<dbReference type="Proteomes" id="UP000627292">
    <property type="component" value="Unassembled WGS sequence"/>
</dbReference>
<feature type="chain" id="PRO_5036834342" description="Tetratricopeptide repeat protein" evidence="1">
    <location>
        <begin position="19"/>
        <end position="348"/>
    </location>
</feature>
<organism evidence="2 3">
    <name type="scientific">Filimonas zeae</name>
    <dbReference type="NCBI Taxonomy" id="1737353"/>
    <lineage>
        <taxon>Bacteria</taxon>
        <taxon>Pseudomonadati</taxon>
        <taxon>Bacteroidota</taxon>
        <taxon>Chitinophagia</taxon>
        <taxon>Chitinophagales</taxon>
        <taxon>Chitinophagaceae</taxon>
        <taxon>Filimonas</taxon>
    </lineage>
</organism>
<reference evidence="2" key="2">
    <citation type="submission" date="2020-09" db="EMBL/GenBank/DDBJ databases">
        <authorList>
            <person name="Sun Q."/>
            <person name="Zhou Y."/>
        </authorList>
    </citation>
    <scope>NUCLEOTIDE SEQUENCE</scope>
    <source>
        <strain evidence="2">CGMCC 1.15290</strain>
    </source>
</reference>
<sequence>MKCSILSAFFFCCASSFAQQKSIPLSTSLTNSKLFEKAFNNDTIQLLDFKSGGNTGGLFVLYQKSDTLNFKNAFYSNHPDRENYILQGLAYYEKKPGAWRLKFANDYALFCASCNNMHGYDMNVHKDTVQLSITWGPNSFSSTETYWFNWRPALKRWQLSRTKANGSDDAGEERRIYQEFNSNSNVFLDNYVAETLLSEQPSGTTAGALSLYYKPGNYKGLLDSLYRVPQSSFPMLPFVFSTTDATYFNNEPITGKQVQSANDVGYFLEQANSLAVAEIILKQVIEAFPKREVAYYNLGDVYLKQGNKALAAVNYNIYINLMTERKLQSKIPKKVQDFVNANRGLLSN</sequence>
<dbReference type="SUPFAM" id="SSF48452">
    <property type="entry name" value="TPR-like"/>
    <property type="match status" value="1"/>
</dbReference>
<proteinExistence type="predicted"/>
<dbReference type="Gene3D" id="1.25.40.10">
    <property type="entry name" value="Tetratricopeptide repeat domain"/>
    <property type="match status" value="1"/>
</dbReference>
<keyword evidence="1" id="KW-0732">Signal</keyword>
<comment type="caution">
    <text evidence="2">The sequence shown here is derived from an EMBL/GenBank/DDBJ whole genome shotgun (WGS) entry which is preliminary data.</text>
</comment>
<dbReference type="RefSeq" id="WP_188951318.1">
    <property type="nucleotide sequence ID" value="NZ_BMIB01000002.1"/>
</dbReference>
<reference evidence="2" key="1">
    <citation type="journal article" date="2014" name="Int. J. Syst. Evol. Microbiol.">
        <title>Complete genome sequence of Corynebacterium casei LMG S-19264T (=DSM 44701T), isolated from a smear-ripened cheese.</title>
        <authorList>
            <consortium name="US DOE Joint Genome Institute (JGI-PGF)"/>
            <person name="Walter F."/>
            <person name="Albersmeier A."/>
            <person name="Kalinowski J."/>
            <person name="Ruckert C."/>
        </authorList>
    </citation>
    <scope>NUCLEOTIDE SEQUENCE</scope>
    <source>
        <strain evidence="2">CGMCC 1.15290</strain>
    </source>
</reference>
<name>A0A917IU69_9BACT</name>
<evidence type="ECO:0000313" key="2">
    <source>
        <dbReference type="EMBL" id="GGH63293.1"/>
    </source>
</evidence>
<protein>
    <recommendedName>
        <fullName evidence="4">Tetratricopeptide repeat protein</fullName>
    </recommendedName>
</protein>
<evidence type="ECO:0000256" key="1">
    <source>
        <dbReference type="SAM" id="SignalP"/>
    </source>
</evidence>
<keyword evidence="3" id="KW-1185">Reference proteome</keyword>